<dbReference type="InterPro" id="IPR051158">
    <property type="entry name" value="Metallophosphoesterase_sf"/>
</dbReference>
<dbReference type="GO" id="GO:0046872">
    <property type="term" value="F:metal ion binding"/>
    <property type="evidence" value="ECO:0007669"/>
    <property type="project" value="UniProtKB-KW"/>
</dbReference>
<protein>
    <submittedName>
        <fullName evidence="5">Metallophosphoesterase</fullName>
    </submittedName>
</protein>
<evidence type="ECO:0000313" key="5">
    <source>
        <dbReference type="EMBL" id="ACB85055.1"/>
    </source>
</evidence>
<keyword evidence="3" id="KW-1133">Transmembrane helix</keyword>
<dbReference type="GO" id="GO:0008758">
    <property type="term" value="F:UDP-2,3-diacylglucosamine hydrolase activity"/>
    <property type="evidence" value="ECO:0007669"/>
    <property type="project" value="TreeGrafter"/>
</dbReference>
<dbReference type="HOGENOM" id="CLU_037730_0_0_9"/>
<dbReference type="KEGG" id="nth:Nther_1472"/>
<evidence type="ECO:0000259" key="4">
    <source>
        <dbReference type="Pfam" id="PF00149"/>
    </source>
</evidence>
<feature type="domain" description="Calcineurin-like phosphoesterase" evidence="4">
    <location>
        <begin position="229"/>
        <end position="390"/>
    </location>
</feature>
<feature type="transmembrane region" description="Helical" evidence="3">
    <location>
        <begin position="140"/>
        <end position="163"/>
    </location>
</feature>
<dbReference type="InParanoid" id="B2A352"/>
<dbReference type="PANTHER" id="PTHR31302">
    <property type="entry name" value="TRANSMEMBRANE PROTEIN WITH METALLOPHOSPHOESTERASE DOMAIN-RELATED"/>
    <property type="match status" value="1"/>
</dbReference>
<reference evidence="5 6" key="2">
    <citation type="journal article" date="2011" name="J. Bacteriol.">
        <title>Complete genome sequence of the anaerobic, halophilic alkalithermophile Natranaerobius thermophilus JW/NM-WN-LF.</title>
        <authorList>
            <person name="Zhao B."/>
            <person name="Mesbah N.M."/>
            <person name="Dalin E."/>
            <person name="Goodwin L."/>
            <person name="Nolan M."/>
            <person name="Pitluck S."/>
            <person name="Chertkov O."/>
            <person name="Brettin T.S."/>
            <person name="Han J."/>
            <person name="Larimer F.W."/>
            <person name="Land M.L."/>
            <person name="Hauser L."/>
            <person name="Kyrpides N."/>
            <person name="Wiegel J."/>
        </authorList>
    </citation>
    <scope>NUCLEOTIDE SEQUENCE [LARGE SCALE GENOMIC DNA]</scope>
    <source>
        <strain evidence="6">ATCC BAA-1301 / DSM 18059 / JW/NM-WN-LF</strain>
    </source>
</reference>
<dbReference type="SUPFAM" id="SSF56300">
    <property type="entry name" value="Metallo-dependent phosphatases"/>
    <property type="match status" value="1"/>
</dbReference>
<dbReference type="InterPro" id="IPR004843">
    <property type="entry name" value="Calcineurin-like_PHP"/>
</dbReference>
<evidence type="ECO:0000256" key="2">
    <source>
        <dbReference type="ARBA" id="ARBA00022801"/>
    </source>
</evidence>
<dbReference type="GO" id="GO:0016020">
    <property type="term" value="C:membrane"/>
    <property type="evidence" value="ECO:0007669"/>
    <property type="project" value="GOC"/>
</dbReference>
<dbReference type="eggNOG" id="COG1408">
    <property type="taxonomic scope" value="Bacteria"/>
</dbReference>
<dbReference type="InterPro" id="IPR029052">
    <property type="entry name" value="Metallo-depent_PP-like"/>
</dbReference>
<dbReference type="GO" id="GO:0009245">
    <property type="term" value="P:lipid A biosynthetic process"/>
    <property type="evidence" value="ECO:0007669"/>
    <property type="project" value="TreeGrafter"/>
</dbReference>
<sequence>MNNPTRKKTSIYLKLFLITTFVGLLFVTFLSPSTYNLGPFMVELRLQLLDHGLTTVDISPVGEISARTHLPPVKLLIDLESMDLDQLSDIIATAPQEELVEEIESQVYSIIRSFVTKLLVLSVIGGFVGAIIGGFRTPKYLLTGVGFAVLVTGILMAMTFGTYDIMAFENPEFDGALQAFPWMMGVVEDSLRALDDVSAQLQALSENLFTFFQRIEELQGFDFIEGEYQILHISDIHNNPASYDLVDRMVASFGIDMIIDTGDITDYGSPIEAELASEVSRLPVPYVLIPGNHDSPQVIQRLREIDNVYVVEDQAILEILDFKIAGIADPASESTAMEVPSEEVLDDYAKRLAETVEESGEQPDIIGAHHPHIARQLELAPTILTGHTHLPEVEIVENDDPILVSNAGTTGAAGIRGIEAGGDIPYSLVVLHFNADKQPIAADLIKVRHLESGYRVERFVVEEYLR</sequence>
<dbReference type="EMBL" id="CP001034">
    <property type="protein sequence ID" value="ACB85055.1"/>
    <property type="molecule type" value="Genomic_DNA"/>
</dbReference>
<keyword evidence="6" id="KW-1185">Reference proteome</keyword>
<proteinExistence type="predicted"/>
<dbReference type="RefSeq" id="WP_012447927.1">
    <property type="nucleotide sequence ID" value="NC_010718.1"/>
</dbReference>
<keyword evidence="1" id="KW-0479">Metal-binding</keyword>
<evidence type="ECO:0000256" key="3">
    <source>
        <dbReference type="SAM" id="Phobius"/>
    </source>
</evidence>
<dbReference type="Proteomes" id="UP000001683">
    <property type="component" value="Chromosome"/>
</dbReference>
<keyword evidence="3" id="KW-0812">Transmembrane</keyword>
<gene>
    <name evidence="5" type="ordered locus">Nther_1472</name>
</gene>
<dbReference type="Pfam" id="PF00149">
    <property type="entry name" value="Metallophos"/>
    <property type="match status" value="1"/>
</dbReference>
<evidence type="ECO:0000313" key="6">
    <source>
        <dbReference type="Proteomes" id="UP000001683"/>
    </source>
</evidence>
<accession>B2A352</accession>
<dbReference type="Gene3D" id="3.60.21.10">
    <property type="match status" value="1"/>
</dbReference>
<dbReference type="AlphaFoldDB" id="B2A352"/>
<dbReference type="STRING" id="457570.Nther_1472"/>
<feature type="transmembrane region" description="Helical" evidence="3">
    <location>
        <begin position="114"/>
        <end position="133"/>
    </location>
</feature>
<evidence type="ECO:0000256" key="1">
    <source>
        <dbReference type="ARBA" id="ARBA00022723"/>
    </source>
</evidence>
<keyword evidence="3" id="KW-0472">Membrane</keyword>
<keyword evidence="2" id="KW-0378">Hydrolase</keyword>
<dbReference type="PANTHER" id="PTHR31302:SF31">
    <property type="entry name" value="PHOSPHODIESTERASE YAEI"/>
    <property type="match status" value="1"/>
</dbReference>
<feature type="transmembrane region" description="Helical" evidence="3">
    <location>
        <begin position="12"/>
        <end position="31"/>
    </location>
</feature>
<dbReference type="OrthoDB" id="5464520at2"/>
<name>B2A352_NATTJ</name>
<reference evidence="5 6" key="1">
    <citation type="submission" date="2008-04" db="EMBL/GenBank/DDBJ databases">
        <title>Complete sequence of chromosome of Natranaerobius thermophilus JW/NM-WN-LF.</title>
        <authorList>
            <consortium name="US DOE Joint Genome Institute"/>
            <person name="Copeland A."/>
            <person name="Lucas S."/>
            <person name="Lapidus A."/>
            <person name="Glavina del Rio T."/>
            <person name="Dalin E."/>
            <person name="Tice H."/>
            <person name="Bruce D."/>
            <person name="Goodwin L."/>
            <person name="Pitluck S."/>
            <person name="Chertkov O."/>
            <person name="Brettin T."/>
            <person name="Detter J.C."/>
            <person name="Han C."/>
            <person name="Kuske C.R."/>
            <person name="Schmutz J."/>
            <person name="Larimer F."/>
            <person name="Land M."/>
            <person name="Hauser L."/>
            <person name="Kyrpides N."/>
            <person name="Lykidis A."/>
            <person name="Mesbah N.M."/>
            <person name="Wiegel J."/>
        </authorList>
    </citation>
    <scope>NUCLEOTIDE SEQUENCE [LARGE SCALE GENOMIC DNA]</scope>
    <source>
        <strain evidence="6">ATCC BAA-1301 / DSM 18059 / JW/NM-WN-LF</strain>
    </source>
</reference>
<organism evidence="5 6">
    <name type="scientific">Natranaerobius thermophilus (strain ATCC BAA-1301 / DSM 18059 / JW/NM-WN-LF)</name>
    <dbReference type="NCBI Taxonomy" id="457570"/>
    <lineage>
        <taxon>Bacteria</taxon>
        <taxon>Bacillati</taxon>
        <taxon>Bacillota</taxon>
        <taxon>Clostridia</taxon>
        <taxon>Natranaerobiales</taxon>
        <taxon>Natranaerobiaceae</taxon>
        <taxon>Natranaerobius</taxon>
    </lineage>
</organism>